<protein>
    <recommendedName>
        <fullName evidence="1">AMP-binding enzyme C-terminal domain-containing protein</fullName>
    </recommendedName>
</protein>
<evidence type="ECO:0000259" key="1">
    <source>
        <dbReference type="Pfam" id="PF13193"/>
    </source>
</evidence>
<dbReference type="InterPro" id="IPR045851">
    <property type="entry name" value="AMP-bd_C_sf"/>
</dbReference>
<dbReference type="SUPFAM" id="SSF56801">
    <property type="entry name" value="Acetyl-CoA synthetase-like"/>
    <property type="match status" value="1"/>
</dbReference>
<organism evidence="2 3">
    <name type="scientific">Streptomyces badius</name>
    <dbReference type="NCBI Taxonomy" id="1941"/>
    <lineage>
        <taxon>Bacteria</taxon>
        <taxon>Bacillati</taxon>
        <taxon>Actinomycetota</taxon>
        <taxon>Actinomycetes</taxon>
        <taxon>Kitasatosporales</taxon>
        <taxon>Streptomycetaceae</taxon>
        <taxon>Streptomyces</taxon>
    </lineage>
</organism>
<name>A0ABQ2T8P0_STRBA</name>
<dbReference type="Gene3D" id="2.30.38.10">
    <property type="entry name" value="Luciferase, Domain 3"/>
    <property type="match status" value="1"/>
</dbReference>
<dbReference type="PANTHER" id="PTHR43767">
    <property type="entry name" value="LONG-CHAIN-FATTY-ACID--COA LIGASE"/>
    <property type="match status" value="1"/>
</dbReference>
<gene>
    <name evidence="2" type="ORF">GCM10010253_36250</name>
</gene>
<dbReference type="Gene3D" id="3.30.300.30">
    <property type="match status" value="1"/>
</dbReference>
<dbReference type="InterPro" id="IPR050237">
    <property type="entry name" value="ATP-dep_AMP-bd_enzyme"/>
</dbReference>
<keyword evidence="3" id="KW-1185">Reference proteome</keyword>
<dbReference type="Pfam" id="PF13193">
    <property type="entry name" value="AMP-binding_C"/>
    <property type="match status" value="1"/>
</dbReference>
<accession>A0ABQ2T8P0</accession>
<sequence>MPLGYYNDPAKTADTFFHRGDERWVLLGDMATVDTDGIVTVLGRGSQCINTDGEKVYPEEVEQALKAHADVYDALVAGVPDERWGIRVAAVVQLREGAAVLTLEAVQSHCRLRLAGYKIPGALVLADRIQRSPSGKADHRWAKAVVAGAHRS</sequence>
<dbReference type="Proteomes" id="UP000659767">
    <property type="component" value="Unassembled WGS sequence"/>
</dbReference>
<comment type="caution">
    <text evidence="2">The sequence shown here is derived from an EMBL/GenBank/DDBJ whole genome shotgun (WGS) entry which is preliminary data.</text>
</comment>
<proteinExistence type="predicted"/>
<feature type="domain" description="AMP-binding enzyme C-terminal" evidence="1">
    <location>
        <begin position="60"/>
        <end position="136"/>
    </location>
</feature>
<evidence type="ECO:0000313" key="3">
    <source>
        <dbReference type="Proteomes" id="UP000659767"/>
    </source>
</evidence>
<dbReference type="EMBL" id="BMSZ01000010">
    <property type="protein sequence ID" value="GGS58398.1"/>
    <property type="molecule type" value="Genomic_DNA"/>
</dbReference>
<reference evidence="3" key="1">
    <citation type="journal article" date="2019" name="Int. J. Syst. Evol. Microbiol.">
        <title>The Global Catalogue of Microorganisms (GCM) 10K type strain sequencing project: providing services to taxonomists for standard genome sequencing and annotation.</title>
        <authorList>
            <consortium name="The Broad Institute Genomics Platform"/>
            <consortium name="The Broad Institute Genome Sequencing Center for Infectious Disease"/>
            <person name="Wu L."/>
            <person name="Ma J."/>
        </authorList>
    </citation>
    <scope>NUCLEOTIDE SEQUENCE [LARGE SCALE GENOMIC DNA]</scope>
    <source>
        <strain evidence="3">JCM 4350</strain>
    </source>
</reference>
<evidence type="ECO:0000313" key="2">
    <source>
        <dbReference type="EMBL" id="GGS58398.1"/>
    </source>
</evidence>
<dbReference type="PANTHER" id="PTHR43767:SF1">
    <property type="entry name" value="NONRIBOSOMAL PEPTIDE SYNTHASE PES1 (EUROFUNG)-RELATED"/>
    <property type="match status" value="1"/>
</dbReference>
<dbReference type="InterPro" id="IPR025110">
    <property type="entry name" value="AMP-bd_C"/>
</dbReference>